<feature type="non-terminal residue" evidence="1">
    <location>
        <position position="52"/>
    </location>
</feature>
<dbReference type="Proteomes" id="UP001066276">
    <property type="component" value="Chromosome 12"/>
</dbReference>
<dbReference type="EMBL" id="JANPWB010000016">
    <property type="protein sequence ID" value="KAJ1082199.1"/>
    <property type="molecule type" value="Genomic_DNA"/>
</dbReference>
<gene>
    <name evidence="1" type="ORF">NDU88_002367</name>
</gene>
<feature type="non-terminal residue" evidence="1">
    <location>
        <position position="1"/>
    </location>
</feature>
<protein>
    <submittedName>
        <fullName evidence="1">Uncharacterized protein</fullName>
    </submittedName>
</protein>
<dbReference type="AlphaFoldDB" id="A0AAV7KV66"/>
<reference evidence="1" key="1">
    <citation type="journal article" date="2022" name="bioRxiv">
        <title>Sequencing and chromosome-scale assembly of the giantPleurodeles waltlgenome.</title>
        <authorList>
            <person name="Brown T."/>
            <person name="Elewa A."/>
            <person name="Iarovenko S."/>
            <person name="Subramanian E."/>
            <person name="Araus A.J."/>
            <person name="Petzold A."/>
            <person name="Susuki M."/>
            <person name="Suzuki K.-i.T."/>
            <person name="Hayashi T."/>
            <person name="Toyoda A."/>
            <person name="Oliveira C."/>
            <person name="Osipova E."/>
            <person name="Leigh N.D."/>
            <person name="Simon A."/>
            <person name="Yun M.H."/>
        </authorList>
    </citation>
    <scope>NUCLEOTIDE SEQUENCE</scope>
    <source>
        <strain evidence="1">20211129_DDA</strain>
        <tissue evidence="1">Liver</tissue>
    </source>
</reference>
<accession>A0AAV7KV66</accession>
<keyword evidence="2" id="KW-1185">Reference proteome</keyword>
<organism evidence="1 2">
    <name type="scientific">Pleurodeles waltl</name>
    <name type="common">Iberian ribbed newt</name>
    <dbReference type="NCBI Taxonomy" id="8319"/>
    <lineage>
        <taxon>Eukaryota</taxon>
        <taxon>Metazoa</taxon>
        <taxon>Chordata</taxon>
        <taxon>Craniata</taxon>
        <taxon>Vertebrata</taxon>
        <taxon>Euteleostomi</taxon>
        <taxon>Amphibia</taxon>
        <taxon>Batrachia</taxon>
        <taxon>Caudata</taxon>
        <taxon>Salamandroidea</taxon>
        <taxon>Salamandridae</taxon>
        <taxon>Pleurodelinae</taxon>
        <taxon>Pleurodeles</taxon>
    </lineage>
</organism>
<name>A0AAV7KV66_PLEWA</name>
<sequence length="52" mass="6275">VLNNMNPVWKLNTWNLISQILTLHSTFHFVQLFQIVEVPENYDGLFPWYLIK</sequence>
<evidence type="ECO:0000313" key="1">
    <source>
        <dbReference type="EMBL" id="KAJ1082199.1"/>
    </source>
</evidence>
<proteinExistence type="predicted"/>
<evidence type="ECO:0000313" key="2">
    <source>
        <dbReference type="Proteomes" id="UP001066276"/>
    </source>
</evidence>
<comment type="caution">
    <text evidence="1">The sequence shown here is derived from an EMBL/GenBank/DDBJ whole genome shotgun (WGS) entry which is preliminary data.</text>
</comment>